<dbReference type="AlphaFoldDB" id="A0A845GEV3"/>
<feature type="transmembrane region" description="Helical" evidence="2">
    <location>
        <begin position="354"/>
        <end position="372"/>
    </location>
</feature>
<feature type="transmembrane region" description="Helical" evidence="2">
    <location>
        <begin position="48"/>
        <end position="71"/>
    </location>
</feature>
<dbReference type="RefSeq" id="WP_161082111.1">
    <property type="nucleotide sequence ID" value="NZ_WWCX01000002.1"/>
</dbReference>
<dbReference type="SUPFAM" id="SSF103473">
    <property type="entry name" value="MFS general substrate transporter"/>
    <property type="match status" value="1"/>
</dbReference>
<comment type="caution">
    <text evidence="3">The sequence shown here is derived from an EMBL/GenBank/DDBJ whole genome shotgun (WGS) entry which is preliminary data.</text>
</comment>
<feature type="transmembrane region" description="Helical" evidence="2">
    <location>
        <begin position="16"/>
        <end position="36"/>
    </location>
</feature>
<feature type="compositionally biased region" description="Polar residues" evidence="1">
    <location>
        <begin position="391"/>
        <end position="402"/>
    </location>
</feature>
<feature type="transmembrane region" description="Helical" evidence="2">
    <location>
        <begin position="325"/>
        <end position="348"/>
    </location>
</feature>
<keyword evidence="2" id="KW-1133">Transmembrane helix</keyword>
<accession>A0A845GEV3</accession>
<feature type="transmembrane region" description="Helical" evidence="2">
    <location>
        <begin position="206"/>
        <end position="225"/>
    </location>
</feature>
<protein>
    <recommendedName>
        <fullName evidence="5">MFS transporter</fullName>
    </recommendedName>
</protein>
<feature type="transmembrane region" description="Helical" evidence="2">
    <location>
        <begin position="83"/>
        <end position="102"/>
    </location>
</feature>
<sequence>MIIAPARPARQVRPTFVLACCWALGIGGTTMMPLLVTNAMARLRLDEGAATMLAGAEVVGMLAGCIALPALARRWPSQLTAGALVLLVWSQVLSALTVSAPAFATARFAAGFCEAQMIVMVGICLACHRDAERLWGVVLLLSGLAVAGVFTLLTLLPGVAAGSGIWYGLALLAAVLGLAAVRVPVLMPAPQPVVHAGHRRGRGEVWLAWGVFVGVYSVQAGVWAVSALQGERIGLSLPAIGMLLSLSSLLGFFGAVVPAIPALAARRGLTVMAALAVMSASVAGFFMARGVAAFFVAQLVLNAAFYTIMAILNSFISARDRDGSLLSQSVVVTFAAVALGTVGAGALFQDLGGWGVILFSLLALAASVPPGLKALRGHGRIGASSRPRKSLSPQTGRGSPGR</sequence>
<name>A0A845GEV3_9BURK</name>
<evidence type="ECO:0000256" key="2">
    <source>
        <dbReference type="SAM" id="Phobius"/>
    </source>
</evidence>
<feature type="transmembrane region" description="Helical" evidence="2">
    <location>
        <begin position="237"/>
        <end position="257"/>
    </location>
</feature>
<feature type="transmembrane region" description="Helical" evidence="2">
    <location>
        <begin position="269"/>
        <end position="288"/>
    </location>
</feature>
<feature type="transmembrane region" description="Helical" evidence="2">
    <location>
        <begin position="108"/>
        <end position="127"/>
    </location>
</feature>
<evidence type="ECO:0000313" key="3">
    <source>
        <dbReference type="EMBL" id="MYM92834.1"/>
    </source>
</evidence>
<keyword evidence="2" id="KW-0812">Transmembrane</keyword>
<dbReference type="EMBL" id="WWCX01000002">
    <property type="protein sequence ID" value="MYM92834.1"/>
    <property type="molecule type" value="Genomic_DNA"/>
</dbReference>
<feature type="transmembrane region" description="Helical" evidence="2">
    <location>
        <begin position="134"/>
        <end position="159"/>
    </location>
</feature>
<feature type="transmembrane region" description="Helical" evidence="2">
    <location>
        <begin position="294"/>
        <end position="313"/>
    </location>
</feature>
<dbReference type="InterPro" id="IPR036259">
    <property type="entry name" value="MFS_trans_sf"/>
</dbReference>
<keyword evidence="2" id="KW-0472">Membrane</keyword>
<feature type="region of interest" description="Disordered" evidence="1">
    <location>
        <begin position="378"/>
        <end position="402"/>
    </location>
</feature>
<evidence type="ECO:0008006" key="5">
    <source>
        <dbReference type="Google" id="ProtNLM"/>
    </source>
</evidence>
<dbReference type="Proteomes" id="UP000447355">
    <property type="component" value="Unassembled WGS sequence"/>
</dbReference>
<evidence type="ECO:0000313" key="4">
    <source>
        <dbReference type="Proteomes" id="UP000447355"/>
    </source>
</evidence>
<feature type="transmembrane region" description="Helical" evidence="2">
    <location>
        <begin position="165"/>
        <end position="185"/>
    </location>
</feature>
<gene>
    <name evidence="3" type="ORF">GTP90_03040</name>
</gene>
<organism evidence="3 4">
    <name type="scientific">Duganella vulcania</name>
    <dbReference type="NCBI Taxonomy" id="2692166"/>
    <lineage>
        <taxon>Bacteria</taxon>
        <taxon>Pseudomonadati</taxon>
        <taxon>Pseudomonadota</taxon>
        <taxon>Betaproteobacteria</taxon>
        <taxon>Burkholderiales</taxon>
        <taxon>Oxalobacteraceae</taxon>
        <taxon>Telluria group</taxon>
        <taxon>Duganella</taxon>
    </lineage>
</organism>
<dbReference type="Gene3D" id="1.20.1250.20">
    <property type="entry name" value="MFS general substrate transporter like domains"/>
    <property type="match status" value="1"/>
</dbReference>
<reference evidence="3" key="1">
    <citation type="submission" date="2019-12" db="EMBL/GenBank/DDBJ databases">
        <title>Novel species isolated from a subtropical stream in China.</title>
        <authorList>
            <person name="Lu H."/>
        </authorList>
    </citation>
    <scope>NUCLEOTIDE SEQUENCE [LARGE SCALE GENOMIC DNA]</scope>
    <source>
        <strain evidence="3">FT81W</strain>
    </source>
</reference>
<evidence type="ECO:0000256" key="1">
    <source>
        <dbReference type="SAM" id="MobiDB-lite"/>
    </source>
</evidence>
<proteinExistence type="predicted"/>